<sequence length="250" mass="27441">MVGMKGATILVACFVLSIPAASLSGEGPVLDVEAGGVMSGYNDVRIPGTTGTLFSLVDDLETDPSFYYRVRISYVFADRHTLSLLAAPLRLEAEGSADRAIVYEGETFGANERLEALYRFDSYRLTYRYDFRRTPRLRAGIGLTAKIRDASIRVESAERIAEKENTGLVPLLNFHLAWRFAPPLGLLFEGDALAAPQGRAEDILLALFYDGGGRMTFRLGYRLLEGGADNDEVYSFALLHYAVLGASFAF</sequence>
<dbReference type="AlphaFoldDB" id="A0A7V2F3Y4"/>
<keyword evidence="1" id="KW-0732">Signal</keyword>
<accession>A0A7V2F3Y4</accession>
<evidence type="ECO:0000256" key="1">
    <source>
        <dbReference type="SAM" id="SignalP"/>
    </source>
</evidence>
<dbReference type="EMBL" id="DSEC01000204">
    <property type="protein sequence ID" value="HER43381.1"/>
    <property type="molecule type" value="Genomic_DNA"/>
</dbReference>
<organism evidence="2">
    <name type="scientific">Eiseniibacteriota bacterium</name>
    <dbReference type="NCBI Taxonomy" id="2212470"/>
    <lineage>
        <taxon>Bacteria</taxon>
        <taxon>Candidatus Eiseniibacteriota</taxon>
    </lineage>
</organism>
<feature type="signal peptide" evidence="1">
    <location>
        <begin position="1"/>
        <end position="24"/>
    </location>
</feature>
<dbReference type="Proteomes" id="UP000886069">
    <property type="component" value="Unassembled WGS sequence"/>
</dbReference>
<feature type="chain" id="PRO_5030560535" description="DUF2490 domain-containing protein" evidence="1">
    <location>
        <begin position="25"/>
        <end position="250"/>
    </location>
</feature>
<comment type="caution">
    <text evidence="2">The sequence shown here is derived from an EMBL/GenBank/DDBJ whole genome shotgun (WGS) entry which is preliminary data.</text>
</comment>
<protein>
    <recommendedName>
        <fullName evidence="3">DUF2490 domain-containing protein</fullName>
    </recommendedName>
</protein>
<name>A0A7V2F3Y4_UNCEI</name>
<reference evidence="2" key="1">
    <citation type="journal article" date="2020" name="mSystems">
        <title>Genome- and Community-Level Interaction Insights into Carbon Utilization and Element Cycling Functions of Hydrothermarchaeota in Hydrothermal Sediment.</title>
        <authorList>
            <person name="Zhou Z."/>
            <person name="Liu Y."/>
            <person name="Xu W."/>
            <person name="Pan J."/>
            <person name="Luo Z.H."/>
            <person name="Li M."/>
        </authorList>
    </citation>
    <scope>NUCLEOTIDE SEQUENCE [LARGE SCALE GENOMIC DNA]</scope>
    <source>
        <strain evidence="2">SpSt-1233</strain>
    </source>
</reference>
<proteinExistence type="predicted"/>
<evidence type="ECO:0008006" key="3">
    <source>
        <dbReference type="Google" id="ProtNLM"/>
    </source>
</evidence>
<gene>
    <name evidence="2" type="ORF">ENO08_02870</name>
</gene>
<evidence type="ECO:0000313" key="2">
    <source>
        <dbReference type="EMBL" id="HER43381.1"/>
    </source>
</evidence>